<accession>A0A9Q0KX42</accession>
<protein>
    <submittedName>
        <fullName evidence="1">Uncharacterized protein</fullName>
    </submittedName>
</protein>
<evidence type="ECO:0000313" key="1">
    <source>
        <dbReference type="EMBL" id="KAJ4978335.1"/>
    </source>
</evidence>
<dbReference type="AlphaFoldDB" id="A0A9Q0KX42"/>
<dbReference type="PANTHER" id="PTHR33450:SF4">
    <property type="entry name" value="OS04G0665666 PROTEIN"/>
    <property type="match status" value="1"/>
</dbReference>
<sequence>MVGPSYLKPLQFLNHFSVKVTPYPDPNSMKIKTLIQSHILRHFCRLVCALTKAKTKLIELLKESRPDYYIDSIEKSIKNKKKRKKLFGSIGTHYCWCSSHVRPIPMAEPSMDGFSTSNHAYYDSTWDSVFPAEDCEDGMESQLSGYLHWLEEKVPESSAIDVEIDEIDRLATKFIASCHEKFRLEKQESYRRYHEMMARSI</sequence>
<reference evidence="1" key="1">
    <citation type="journal article" date="2023" name="Plant J.">
        <title>The genome of the king protea, Protea cynaroides.</title>
        <authorList>
            <person name="Chang J."/>
            <person name="Duong T.A."/>
            <person name="Schoeman C."/>
            <person name="Ma X."/>
            <person name="Roodt D."/>
            <person name="Barker N."/>
            <person name="Li Z."/>
            <person name="Van de Peer Y."/>
            <person name="Mizrachi E."/>
        </authorList>
    </citation>
    <scope>NUCLEOTIDE SEQUENCE</scope>
    <source>
        <tissue evidence="1">Young leaves</tissue>
    </source>
</reference>
<comment type="caution">
    <text evidence="1">The sequence shown here is derived from an EMBL/GenBank/DDBJ whole genome shotgun (WGS) entry which is preliminary data.</text>
</comment>
<proteinExistence type="predicted"/>
<dbReference type="Proteomes" id="UP001141806">
    <property type="component" value="Unassembled WGS sequence"/>
</dbReference>
<gene>
    <name evidence="1" type="ORF">NE237_009115</name>
</gene>
<dbReference type="InterPro" id="IPR008480">
    <property type="entry name" value="DUF761_pln"/>
</dbReference>
<evidence type="ECO:0000313" key="2">
    <source>
        <dbReference type="Proteomes" id="UP001141806"/>
    </source>
</evidence>
<dbReference type="Pfam" id="PF05553">
    <property type="entry name" value="DUF761"/>
    <property type="match status" value="1"/>
</dbReference>
<keyword evidence="2" id="KW-1185">Reference proteome</keyword>
<organism evidence="1 2">
    <name type="scientific">Protea cynaroides</name>
    <dbReference type="NCBI Taxonomy" id="273540"/>
    <lineage>
        <taxon>Eukaryota</taxon>
        <taxon>Viridiplantae</taxon>
        <taxon>Streptophyta</taxon>
        <taxon>Embryophyta</taxon>
        <taxon>Tracheophyta</taxon>
        <taxon>Spermatophyta</taxon>
        <taxon>Magnoliopsida</taxon>
        <taxon>Proteales</taxon>
        <taxon>Proteaceae</taxon>
        <taxon>Protea</taxon>
    </lineage>
</organism>
<dbReference type="PANTHER" id="PTHR33450">
    <property type="entry name" value="EMB|CAB67623.1-RELATED"/>
    <property type="match status" value="1"/>
</dbReference>
<name>A0A9Q0KX42_9MAGN</name>
<dbReference type="EMBL" id="JAMYWD010000002">
    <property type="protein sequence ID" value="KAJ4978335.1"/>
    <property type="molecule type" value="Genomic_DNA"/>
</dbReference>
<dbReference type="OrthoDB" id="1104789at2759"/>